<feature type="compositionally biased region" description="Polar residues" evidence="1">
    <location>
        <begin position="315"/>
        <end position="325"/>
    </location>
</feature>
<feature type="region of interest" description="Disordered" evidence="1">
    <location>
        <begin position="291"/>
        <end position="325"/>
    </location>
</feature>
<dbReference type="SUPFAM" id="SSF56112">
    <property type="entry name" value="Protein kinase-like (PK-like)"/>
    <property type="match status" value="1"/>
</dbReference>
<feature type="compositionally biased region" description="Basic and acidic residues" evidence="1">
    <location>
        <begin position="298"/>
        <end position="308"/>
    </location>
</feature>
<dbReference type="EMBL" id="MCBR01001427">
    <property type="protein sequence ID" value="RKF82506.1"/>
    <property type="molecule type" value="Genomic_DNA"/>
</dbReference>
<dbReference type="InterPro" id="IPR000719">
    <property type="entry name" value="Prot_kinase_dom"/>
</dbReference>
<feature type="region of interest" description="Disordered" evidence="1">
    <location>
        <begin position="1195"/>
        <end position="1235"/>
    </location>
</feature>
<evidence type="ECO:0000256" key="2">
    <source>
        <dbReference type="SAM" id="Phobius"/>
    </source>
</evidence>
<feature type="compositionally biased region" description="Polar residues" evidence="1">
    <location>
        <begin position="1342"/>
        <end position="1351"/>
    </location>
</feature>
<reference evidence="4 5" key="1">
    <citation type="journal article" date="2018" name="BMC Genomics">
        <title>Comparative genome analyses reveal sequence features reflecting distinct modes of host-adaptation between dicot and monocot powdery mildew.</title>
        <authorList>
            <person name="Wu Y."/>
            <person name="Ma X."/>
            <person name="Pan Z."/>
            <person name="Kale S.D."/>
            <person name="Song Y."/>
            <person name="King H."/>
            <person name="Zhang Q."/>
            <person name="Presley C."/>
            <person name="Deng X."/>
            <person name="Wei C.I."/>
            <person name="Xiao S."/>
        </authorList>
    </citation>
    <scope>NUCLEOTIDE SEQUENCE [LARGE SCALE GENOMIC DNA]</scope>
    <source>
        <strain evidence="4">UCSC1</strain>
    </source>
</reference>
<feature type="compositionally biased region" description="Acidic residues" evidence="1">
    <location>
        <begin position="1361"/>
        <end position="1372"/>
    </location>
</feature>
<feature type="transmembrane region" description="Helical" evidence="2">
    <location>
        <begin position="76"/>
        <end position="94"/>
    </location>
</feature>
<dbReference type="SUPFAM" id="SSF48371">
    <property type="entry name" value="ARM repeat"/>
    <property type="match status" value="1"/>
</dbReference>
<dbReference type="InterPro" id="IPR011989">
    <property type="entry name" value="ARM-like"/>
</dbReference>
<dbReference type="GO" id="GO:0005524">
    <property type="term" value="F:ATP binding"/>
    <property type="evidence" value="ECO:0007669"/>
    <property type="project" value="InterPro"/>
</dbReference>
<sequence>MAAFDTPWIMSHSSASTPKDTDQVLAELHDSNSPTTAAFSPIVLSNTCSPSKQRTSTLIHQKSSLLLATPPHITRVLACSHSFLLPLNLVAGWISWTSGDPWESFLFVIAFWATIIYGDFVIKYAAPLMAMVFLFIGLYSREYPSSSYKIWNSGKQFRTLNKPDSEVNNAKHQKTLDEIVETLRVFTNRCCILFDPLLRLIDLLSSQISNSKSSKQLLKSLLIRTLIINIVWIILNFNFIQIITTKRTVLITGTFFLTWHSQPSRTTRAILSRSSIIRRLCSNITGLQLNISNPSRGPGEHAKNESQEKIPPPQDSSTSIKSSNIQRCPATTGVRFTFVLYENQRKWVGLGWTTSLFASERAPWTDEYHNSVAHKDHFKLPDTEDKLMAWEWVKDSKWLIEGVEEKNQGEIKSGDSADSDIGWIYYDNKWQHGRRGLDGWGCFTRRRKWYRDAELVELVPTAEAKTNSSTTPLASLIPWPLFESIIKSTMPTPISPPSISPPSLSSTEVVNIRGSLQYKNFLPSGRSQSKDLKNQGYLQYENQATKSNASRYRAIVSSFKLISGIKKTGKGLNAIRRGRLIRENNNPIGVFRKNEMTQYRTKDMDWAVVSAISKGPPFPYNFGERVNLDFGIWTLFNGTKREDGSKCSIFSFNISASKHLLPLARNSVKKLRTIRHPKVIKLLDTLENDSHIHIVVEQVVPLSWYIKTKTISIETIKWGLFSVAQTIKFINGDAVSIHGALKLDSVFISESGEWKVGGFELLSCFKDDDAIIYTHGCLLPDNARRAPPELSKSGWDLIKKNPPTAVDAYSFGLLISEVFDNYNSRDTQAAHTTKIPASMQASYRRLMNDNPKARISVGDFFDQGSRKGGYFVTPLIKLTETIEQLGMKSEQEKEEFLNDLDRFSDDFPEEYFKTKVLPELLKCIEFGGGGPKFLDVVMKISRKLSKEDFEKRILPAIIKLFGFPDRAIRVCLLDGLPLMVERIPPKIINDKIFTHMVTGFTDTSPVVREETIKAVLTIIDQLSDKTKNSELLKYLAKTSNDEQPGIRTNTIICLGKISKNLDARTRTKVLIAAFTRSLKDPFVHARNAALMALAVTSDFFSEDESASRILPAICPCLIDKEKTIRDQANKTIDIYLNRLRKFAATMPDTSLPSSTADPHDIVPKSNVPQTSDAAFWTSWPISSLANKVSGMAGDIIQNNTSSDSRMGPLSTTPIENKKPLSTNPTSLSETPNSSKYNINSATLTVDHFKSSSRQDSVSVDDSWDSNDKFFDYPSGIPTVIENGTKNSHNQEEEPDFAGWLAAQSGQKLRAKPLPKGLVRPPAASKLNSNNAIRSTGLKKSFANKSAPNVSSAKKIDTSPNENEEYDGWGESW</sequence>
<feature type="transmembrane region" description="Helical" evidence="2">
    <location>
        <begin position="106"/>
        <end position="139"/>
    </location>
</feature>
<protein>
    <recommendedName>
        <fullName evidence="3">Protein kinase domain-containing protein</fullName>
    </recommendedName>
</protein>
<dbReference type="Gene3D" id="3.30.200.20">
    <property type="entry name" value="Phosphorylase Kinase, domain 1"/>
    <property type="match status" value="1"/>
</dbReference>
<dbReference type="SMART" id="SM00693">
    <property type="entry name" value="DysFN"/>
    <property type="match status" value="1"/>
</dbReference>
<evidence type="ECO:0000313" key="5">
    <source>
        <dbReference type="Proteomes" id="UP000285405"/>
    </source>
</evidence>
<keyword evidence="2" id="KW-0812">Transmembrane</keyword>
<name>A0A420J6V4_9PEZI</name>
<dbReference type="GO" id="GO:0006409">
    <property type="term" value="P:tRNA export from nucleus"/>
    <property type="evidence" value="ECO:0007669"/>
    <property type="project" value="TreeGrafter"/>
</dbReference>
<dbReference type="PANTHER" id="PTHR12984:SF3">
    <property type="entry name" value="N-TERMINAL KINASE-LIKE PROTEIN"/>
    <property type="match status" value="1"/>
</dbReference>
<dbReference type="Gene3D" id="1.25.10.10">
    <property type="entry name" value="Leucine-rich Repeat Variant"/>
    <property type="match status" value="1"/>
</dbReference>
<dbReference type="InterPro" id="IPR001245">
    <property type="entry name" value="Ser-Thr/Tyr_kinase_cat_dom"/>
</dbReference>
<dbReference type="InterPro" id="IPR011009">
    <property type="entry name" value="Kinase-like_dom_sf"/>
</dbReference>
<gene>
    <name evidence="4" type="ORF">GcC1_014007</name>
</gene>
<evidence type="ECO:0000259" key="3">
    <source>
        <dbReference type="PROSITE" id="PS50011"/>
    </source>
</evidence>
<dbReference type="PROSITE" id="PS50011">
    <property type="entry name" value="PROTEIN_KINASE_DOM"/>
    <property type="match status" value="1"/>
</dbReference>
<dbReference type="Pfam" id="PF06398">
    <property type="entry name" value="Pex24p"/>
    <property type="match status" value="1"/>
</dbReference>
<dbReference type="Pfam" id="PF07714">
    <property type="entry name" value="PK_Tyr_Ser-Thr"/>
    <property type="match status" value="1"/>
</dbReference>
<dbReference type="InterPro" id="IPR032682">
    <property type="entry name" value="Cnd1_C"/>
</dbReference>
<dbReference type="GO" id="GO:0004672">
    <property type="term" value="F:protein kinase activity"/>
    <property type="evidence" value="ECO:0007669"/>
    <property type="project" value="InterPro"/>
</dbReference>
<organism evidence="4 5">
    <name type="scientific">Golovinomyces cichoracearum</name>
    <dbReference type="NCBI Taxonomy" id="62708"/>
    <lineage>
        <taxon>Eukaryota</taxon>
        <taxon>Fungi</taxon>
        <taxon>Dikarya</taxon>
        <taxon>Ascomycota</taxon>
        <taxon>Pezizomycotina</taxon>
        <taxon>Leotiomycetes</taxon>
        <taxon>Erysiphales</taxon>
        <taxon>Erysiphaceae</taxon>
        <taxon>Golovinomyces</taxon>
    </lineage>
</organism>
<dbReference type="PANTHER" id="PTHR12984">
    <property type="entry name" value="SCY1-RELATED S/T PROTEIN KINASE-LIKE"/>
    <property type="match status" value="1"/>
</dbReference>
<dbReference type="InterPro" id="IPR006614">
    <property type="entry name" value="Peroxin/Ferlin"/>
</dbReference>
<dbReference type="GO" id="GO:0005778">
    <property type="term" value="C:peroxisomal membrane"/>
    <property type="evidence" value="ECO:0007669"/>
    <property type="project" value="UniProtKB-ARBA"/>
</dbReference>
<dbReference type="OrthoDB" id="447103at2759"/>
<feature type="region of interest" description="Disordered" evidence="1">
    <location>
        <begin position="1312"/>
        <end position="1372"/>
    </location>
</feature>
<comment type="caution">
    <text evidence="4">The sequence shown here is derived from an EMBL/GenBank/DDBJ whole genome shotgun (WGS) entry which is preliminary data.</text>
</comment>
<dbReference type="GO" id="GO:0007031">
    <property type="term" value="P:peroxisome organization"/>
    <property type="evidence" value="ECO:0007669"/>
    <property type="project" value="UniProtKB-ARBA"/>
</dbReference>
<feature type="transmembrane region" description="Helical" evidence="2">
    <location>
        <begin position="221"/>
        <end position="240"/>
    </location>
</feature>
<dbReference type="InterPro" id="IPR010482">
    <property type="entry name" value="TECPR1-like_DysF"/>
</dbReference>
<keyword evidence="2" id="KW-0472">Membrane</keyword>
<keyword evidence="2" id="KW-1133">Transmembrane helix</keyword>
<dbReference type="Pfam" id="PF12717">
    <property type="entry name" value="Cnd1"/>
    <property type="match status" value="1"/>
</dbReference>
<dbReference type="Proteomes" id="UP000285405">
    <property type="component" value="Unassembled WGS sequence"/>
</dbReference>
<proteinExistence type="predicted"/>
<dbReference type="Gene3D" id="1.10.510.10">
    <property type="entry name" value="Transferase(Phosphotransferase) domain 1"/>
    <property type="match status" value="1"/>
</dbReference>
<evidence type="ECO:0000256" key="1">
    <source>
        <dbReference type="SAM" id="MobiDB-lite"/>
    </source>
</evidence>
<dbReference type="InterPro" id="IPR051177">
    <property type="entry name" value="CIK-Related_Protein"/>
</dbReference>
<dbReference type="InterPro" id="IPR016024">
    <property type="entry name" value="ARM-type_fold"/>
</dbReference>
<feature type="domain" description="Protein kinase" evidence="3">
    <location>
        <begin position="606"/>
        <end position="871"/>
    </location>
</feature>
<feature type="compositionally biased region" description="Polar residues" evidence="1">
    <location>
        <begin position="1196"/>
        <end position="1235"/>
    </location>
</feature>
<accession>A0A420J6V4</accession>
<evidence type="ECO:0000313" key="4">
    <source>
        <dbReference type="EMBL" id="RKF82506.1"/>
    </source>
</evidence>